<proteinExistence type="predicted"/>
<accession>A0AA37F7H2</accession>
<dbReference type="RefSeq" id="WP_204054644.1">
    <property type="nucleotide sequence ID" value="NZ_BMQD01000022.1"/>
</dbReference>
<reference evidence="1" key="1">
    <citation type="journal article" date="2014" name="Int. J. Syst. Evol. Microbiol.">
        <title>Complete genome sequence of Corynebacterium casei LMG S-19264T (=DSM 44701T), isolated from a smear-ripened cheese.</title>
        <authorList>
            <consortium name="US DOE Joint Genome Institute (JGI-PGF)"/>
            <person name="Walter F."/>
            <person name="Albersmeier A."/>
            <person name="Kalinowski J."/>
            <person name="Ruckert C."/>
        </authorList>
    </citation>
    <scope>NUCLEOTIDE SEQUENCE</scope>
    <source>
        <strain evidence="1">JCM 3093</strain>
    </source>
</reference>
<reference evidence="1" key="2">
    <citation type="submission" date="2022-09" db="EMBL/GenBank/DDBJ databases">
        <authorList>
            <person name="Sun Q."/>
            <person name="Ohkuma M."/>
        </authorList>
    </citation>
    <scope>NUCLEOTIDE SEQUENCE</scope>
    <source>
        <strain evidence="1">JCM 3093</strain>
    </source>
</reference>
<evidence type="ECO:0008006" key="3">
    <source>
        <dbReference type="Google" id="ProtNLM"/>
    </source>
</evidence>
<comment type="caution">
    <text evidence="1">The sequence shown here is derived from an EMBL/GenBank/DDBJ whole genome shotgun (WGS) entry which is preliminary data.</text>
</comment>
<evidence type="ECO:0000313" key="2">
    <source>
        <dbReference type="Proteomes" id="UP000627984"/>
    </source>
</evidence>
<organism evidence="1 2">
    <name type="scientific">Planomonospora parontospora</name>
    <dbReference type="NCBI Taxonomy" id="58119"/>
    <lineage>
        <taxon>Bacteria</taxon>
        <taxon>Bacillati</taxon>
        <taxon>Actinomycetota</taxon>
        <taxon>Actinomycetes</taxon>
        <taxon>Streptosporangiales</taxon>
        <taxon>Streptosporangiaceae</taxon>
        <taxon>Planomonospora</taxon>
    </lineage>
</organism>
<protein>
    <recommendedName>
        <fullName evidence="3">Transposase</fullName>
    </recommendedName>
</protein>
<dbReference type="AlphaFoldDB" id="A0AA37F7H2"/>
<name>A0AA37F7H2_9ACTN</name>
<dbReference type="SUPFAM" id="SSF46689">
    <property type="entry name" value="Homeodomain-like"/>
    <property type="match status" value="1"/>
</dbReference>
<dbReference type="InterPro" id="IPR009057">
    <property type="entry name" value="Homeodomain-like_sf"/>
</dbReference>
<dbReference type="EMBL" id="BMQD01000022">
    <property type="protein sequence ID" value="GGK89713.1"/>
    <property type="molecule type" value="Genomic_DNA"/>
</dbReference>
<gene>
    <name evidence="1" type="ORF">GCM10010126_56460</name>
</gene>
<evidence type="ECO:0000313" key="1">
    <source>
        <dbReference type="EMBL" id="GGK89713.1"/>
    </source>
</evidence>
<dbReference type="Proteomes" id="UP000627984">
    <property type="component" value="Unassembled WGS sequence"/>
</dbReference>
<sequence length="74" mass="8203">MLTKEERAALEEWVRRRSAPQSWALRCRIILACASGMADKAVAAQLGSTQHALGRRRARFIGHRIAGPGDLPHQ</sequence>